<gene>
    <name evidence="9" type="ORF">F9B16_28355</name>
</gene>
<feature type="transmembrane region" description="Helical" evidence="7">
    <location>
        <begin position="210"/>
        <end position="232"/>
    </location>
</feature>
<keyword evidence="4 7" id="KW-1133">Transmembrane helix</keyword>
<evidence type="ECO:0000256" key="7">
    <source>
        <dbReference type="SAM" id="Phobius"/>
    </source>
</evidence>
<reference evidence="9 10" key="1">
    <citation type="submission" date="2019-09" db="EMBL/GenBank/DDBJ databases">
        <title>Actinomadura physcomitrii sp. nov., a novel actinomycete isolated from moss [Physcomitrium sphaericum (Ludw) Fuernr].</title>
        <authorList>
            <person name="Liu C."/>
            <person name="Zhuang X."/>
        </authorList>
    </citation>
    <scope>NUCLEOTIDE SEQUENCE [LARGE SCALE GENOMIC DNA]</scope>
    <source>
        <strain evidence="9 10">CYP1-1B</strain>
    </source>
</reference>
<sequence length="416" mass="40681">MTVPSESPPRGGRPAVLAVAAATFLVVTSEMLPVGLLTSIGPDLGASAGAAGLAMTVPGLVAALCAPALSAATARLDRRAVLAGLAGLLAAADLGSAAAPGLPALLATRILVGVAIGGVWAIAGGLAARLVPERSIGAATSLIFGGISVASVAGVPAGTLIGDLAGWRAAFAVAGALSLAACAALAVLLPPLPATGAARPRDMARVLRAPGARAGLVVTFLLVSGHFAAYTYVRPVLERVSGVDPDLISTLLLLYGVAGVAGNFAAGTAAARGPRRTLLAITALLAPAVLLFPVAGRAPLPAVALLVLWGAAYGGVSVTLQTWLLRAVPPLAAEPASALFVAAFNLAISLGALAGGRVADTAGEAGALWLGGVLSSLALAAAAVLGRPPGPDGRSRRAARTSRTGEPGRQPVRETT</sequence>
<feature type="transmembrane region" description="Helical" evidence="7">
    <location>
        <begin position="142"/>
        <end position="161"/>
    </location>
</feature>
<keyword evidence="2" id="KW-1003">Cell membrane</keyword>
<dbReference type="Proteomes" id="UP000483004">
    <property type="component" value="Unassembled WGS sequence"/>
</dbReference>
<dbReference type="GO" id="GO:0005886">
    <property type="term" value="C:plasma membrane"/>
    <property type="evidence" value="ECO:0007669"/>
    <property type="project" value="UniProtKB-SubCell"/>
</dbReference>
<comment type="subcellular location">
    <subcellularLocation>
        <location evidence="1">Cell membrane</location>
        <topology evidence="1">Multi-pass membrane protein</topology>
    </subcellularLocation>
</comment>
<evidence type="ECO:0000256" key="2">
    <source>
        <dbReference type="ARBA" id="ARBA00022475"/>
    </source>
</evidence>
<dbReference type="InterPro" id="IPR020846">
    <property type="entry name" value="MFS_dom"/>
</dbReference>
<evidence type="ECO:0000256" key="3">
    <source>
        <dbReference type="ARBA" id="ARBA00022692"/>
    </source>
</evidence>
<feature type="transmembrane region" description="Helical" evidence="7">
    <location>
        <begin position="367"/>
        <end position="386"/>
    </location>
</feature>
<keyword evidence="5 7" id="KW-0472">Membrane</keyword>
<dbReference type="OrthoDB" id="9814237at2"/>
<feature type="transmembrane region" description="Helical" evidence="7">
    <location>
        <begin position="106"/>
        <end position="130"/>
    </location>
</feature>
<feature type="transmembrane region" description="Helical" evidence="7">
    <location>
        <begin position="302"/>
        <end position="324"/>
    </location>
</feature>
<dbReference type="AlphaFoldDB" id="A0A6L3VM30"/>
<evidence type="ECO:0000256" key="5">
    <source>
        <dbReference type="ARBA" id="ARBA00023136"/>
    </source>
</evidence>
<dbReference type="InterPro" id="IPR050189">
    <property type="entry name" value="MFS_Efflux_Transporters"/>
</dbReference>
<feature type="transmembrane region" description="Helical" evidence="7">
    <location>
        <begin position="45"/>
        <end position="69"/>
    </location>
</feature>
<evidence type="ECO:0000256" key="6">
    <source>
        <dbReference type="SAM" id="MobiDB-lite"/>
    </source>
</evidence>
<dbReference type="InterPro" id="IPR006311">
    <property type="entry name" value="TAT_signal"/>
</dbReference>
<dbReference type="GO" id="GO:0022857">
    <property type="term" value="F:transmembrane transporter activity"/>
    <property type="evidence" value="ECO:0007669"/>
    <property type="project" value="InterPro"/>
</dbReference>
<dbReference type="InterPro" id="IPR036259">
    <property type="entry name" value="MFS_trans_sf"/>
</dbReference>
<dbReference type="PROSITE" id="PS50850">
    <property type="entry name" value="MFS"/>
    <property type="match status" value="1"/>
</dbReference>
<feature type="transmembrane region" description="Helical" evidence="7">
    <location>
        <begin position="167"/>
        <end position="189"/>
    </location>
</feature>
<feature type="transmembrane region" description="Helical" evidence="7">
    <location>
        <begin position="336"/>
        <end position="355"/>
    </location>
</feature>
<proteinExistence type="predicted"/>
<dbReference type="RefSeq" id="WP_151543263.1">
    <property type="nucleotide sequence ID" value="NZ_WBMR01000098.1"/>
</dbReference>
<dbReference type="PROSITE" id="PS51318">
    <property type="entry name" value="TAT"/>
    <property type="match status" value="1"/>
</dbReference>
<feature type="transmembrane region" description="Helical" evidence="7">
    <location>
        <begin position="278"/>
        <end position="296"/>
    </location>
</feature>
<evidence type="ECO:0000313" key="9">
    <source>
        <dbReference type="EMBL" id="KAB2373814.1"/>
    </source>
</evidence>
<feature type="transmembrane region" description="Helical" evidence="7">
    <location>
        <begin position="252"/>
        <end position="271"/>
    </location>
</feature>
<protein>
    <submittedName>
        <fullName evidence="9">MFS transporter</fullName>
    </submittedName>
</protein>
<accession>A0A6L3VM30</accession>
<dbReference type="PANTHER" id="PTHR43124">
    <property type="entry name" value="PURINE EFFLUX PUMP PBUE"/>
    <property type="match status" value="1"/>
</dbReference>
<dbReference type="PANTHER" id="PTHR43124:SF3">
    <property type="entry name" value="CHLORAMPHENICOL EFFLUX PUMP RV0191"/>
    <property type="match status" value="1"/>
</dbReference>
<dbReference type="Pfam" id="PF07690">
    <property type="entry name" value="MFS_1"/>
    <property type="match status" value="1"/>
</dbReference>
<organism evidence="9 10">
    <name type="scientific">Actinomadura montaniterrae</name>
    <dbReference type="NCBI Taxonomy" id="1803903"/>
    <lineage>
        <taxon>Bacteria</taxon>
        <taxon>Bacillati</taxon>
        <taxon>Actinomycetota</taxon>
        <taxon>Actinomycetes</taxon>
        <taxon>Streptosporangiales</taxon>
        <taxon>Thermomonosporaceae</taxon>
        <taxon>Actinomadura</taxon>
    </lineage>
</organism>
<keyword evidence="10" id="KW-1185">Reference proteome</keyword>
<dbReference type="InterPro" id="IPR011701">
    <property type="entry name" value="MFS"/>
</dbReference>
<dbReference type="CDD" id="cd17324">
    <property type="entry name" value="MFS_NepI_like"/>
    <property type="match status" value="1"/>
</dbReference>
<dbReference type="EMBL" id="WBMR01000098">
    <property type="protein sequence ID" value="KAB2373814.1"/>
    <property type="molecule type" value="Genomic_DNA"/>
</dbReference>
<comment type="caution">
    <text evidence="9">The sequence shown here is derived from an EMBL/GenBank/DDBJ whole genome shotgun (WGS) entry which is preliminary data.</text>
</comment>
<evidence type="ECO:0000256" key="4">
    <source>
        <dbReference type="ARBA" id="ARBA00022989"/>
    </source>
</evidence>
<feature type="transmembrane region" description="Helical" evidence="7">
    <location>
        <begin position="81"/>
        <end position="100"/>
    </location>
</feature>
<evidence type="ECO:0000259" key="8">
    <source>
        <dbReference type="PROSITE" id="PS50850"/>
    </source>
</evidence>
<keyword evidence="3 7" id="KW-0812">Transmembrane</keyword>
<name>A0A6L3VM30_9ACTN</name>
<dbReference type="Gene3D" id="1.20.1250.20">
    <property type="entry name" value="MFS general substrate transporter like domains"/>
    <property type="match status" value="1"/>
</dbReference>
<dbReference type="SUPFAM" id="SSF103473">
    <property type="entry name" value="MFS general substrate transporter"/>
    <property type="match status" value="1"/>
</dbReference>
<evidence type="ECO:0000256" key="1">
    <source>
        <dbReference type="ARBA" id="ARBA00004651"/>
    </source>
</evidence>
<evidence type="ECO:0000313" key="10">
    <source>
        <dbReference type="Proteomes" id="UP000483004"/>
    </source>
</evidence>
<feature type="region of interest" description="Disordered" evidence="6">
    <location>
        <begin position="387"/>
        <end position="416"/>
    </location>
</feature>
<feature type="domain" description="Major facilitator superfamily (MFS) profile" evidence="8">
    <location>
        <begin position="15"/>
        <end position="390"/>
    </location>
</feature>